<sequence>MANSLLNMIITTPNGKTFTTGMRIFAGLIAFILLPFIPFSLPFILIGILMLFAKDVSEVDTEAFTFRTANSIMGLKLGKWEPLDDFGDITIMKRKKGKASVSHQTMQSNILVNNTYEVVLLNSNHRKKKVVYSGLNEAFAIDLRNKIADALHLNKVTYNPQLSSKTLARRNR</sequence>
<name>A0A6L3ZD49_9FLAO</name>
<keyword evidence="1" id="KW-1133">Transmembrane helix</keyword>
<comment type="caution">
    <text evidence="2">The sequence shown here is derived from an EMBL/GenBank/DDBJ whole genome shotgun (WGS) entry which is preliminary data.</text>
</comment>
<gene>
    <name evidence="2" type="ORF">F8C82_13630</name>
</gene>
<reference evidence="2 3" key="1">
    <citation type="submission" date="2019-10" db="EMBL/GenBank/DDBJ databases">
        <title>Genome sequence of Phaeocystidibacter marisrubri JCM30614 (type strain).</title>
        <authorList>
            <person name="Bowman J.P."/>
        </authorList>
    </citation>
    <scope>NUCLEOTIDE SEQUENCE [LARGE SCALE GENOMIC DNA]</scope>
    <source>
        <strain evidence="2 3">JCM 30614</strain>
    </source>
</reference>
<protein>
    <submittedName>
        <fullName evidence="2">Uncharacterized protein</fullName>
    </submittedName>
</protein>
<evidence type="ECO:0000313" key="2">
    <source>
        <dbReference type="EMBL" id="KAB2815135.1"/>
    </source>
</evidence>
<accession>A0A6L3ZD49</accession>
<dbReference type="RefSeq" id="WP_151694173.1">
    <property type="nucleotide sequence ID" value="NZ_BMGX01000001.1"/>
</dbReference>
<dbReference type="AlphaFoldDB" id="A0A6L3ZD49"/>
<organism evidence="2 3">
    <name type="scientific">Phaeocystidibacter marisrubri</name>
    <dbReference type="NCBI Taxonomy" id="1577780"/>
    <lineage>
        <taxon>Bacteria</taxon>
        <taxon>Pseudomonadati</taxon>
        <taxon>Bacteroidota</taxon>
        <taxon>Flavobacteriia</taxon>
        <taxon>Flavobacteriales</taxon>
        <taxon>Phaeocystidibacteraceae</taxon>
        <taxon>Phaeocystidibacter</taxon>
    </lineage>
</organism>
<evidence type="ECO:0000256" key="1">
    <source>
        <dbReference type="SAM" id="Phobius"/>
    </source>
</evidence>
<evidence type="ECO:0000313" key="3">
    <source>
        <dbReference type="Proteomes" id="UP000484164"/>
    </source>
</evidence>
<keyword evidence="1" id="KW-0812">Transmembrane</keyword>
<keyword evidence="1" id="KW-0472">Membrane</keyword>
<dbReference type="OrthoDB" id="886404at2"/>
<proteinExistence type="predicted"/>
<dbReference type="EMBL" id="WBVQ01000003">
    <property type="protein sequence ID" value="KAB2815135.1"/>
    <property type="molecule type" value="Genomic_DNA"/>
</dbReference>
<keyword evidence="3" id="KW-1185">Reference proteome</keyword>
<feature type="transmembrane region" description="Helical" evidence="1">
    <location>
        <begin position="24"/>
        <end position="52"/>
    </location>
</feature>
<dbReference type="Proteomes" id="UP000484164">
    <property type="component" value="Unassembled WGS sequence"/>
</dbReference>